<gene>
    <name evidence="3" type="ORF">A4X13_0g5356</name>
</gene>
<evidence type="ECO:0000259" key="2">
    <source>
        <dbReference type="Pfam" id="PF04921"/>
    </source>
</evidence>
<evidence type="ECO:0000313" key="3">
    <source>
        <dbReference type="EMBL" id="KAE8249054.1"/>
    </source>
</evidence>
<protein>
    <recommendedName>
        <fullName evidence="2">FAM50A/XAP5 C-terminal domain-containing protein</fullName>
    </recommendedName>
</protein>
<organism evidence="3 4">
    <name type="scientific">Tilletia indica</name>
    <dbReference type="NCBI Taxonomy" id="43049"/>
    <lineage>
        <taxon>Eukaryota</taxon>
        <taxon>Fungi</taxon>
        <taxon>Dikarya</taxon>
        <taxon>Basidiomycota</taxon>
        <taxon>Ustilaginomycotina</taxon>
        <taxon>Exobasidiomycetes</taxon>
        <taxon>Tilletiales</taxon>
        <taxon>Tilletiaceae</taxon>
        <taxon>Tilletia</taxon>
    </lineage>
</organism>
<dbReference type="InterPro" id="IPR007005">
    <property type="entry name" value="XAP5"/>
</dbReference>
<sequence>MADGRDMDRKRAKHERERADMQQAFDRQKAEISRESERNRAGADRFVGKVDSVEETLKKSTVGLVRLEDFQRRKEELEEEKRREAARTSELKPEERKKKRPKKDSAKPKLSFAMDDEEEDQDADAESSRRKSKKQKMQDTSASDSANEPGPSSAILEPASLENATTVRRSLKNPNVDTSFLPDREREEDDRRQRETLRQEFLQKQKEMKNESIEITYSYWDGSGHRRVVKCKKGDSIAQFLEKCRQQFPELRGISVDNMMYIKEDLIVPHHYTFYDFIVNKSRGKSGPLFNFDVHDDVRMLADATVEKDESHAGKVVERSWYDRNKHIFPASRWEVYDPNIDYGNYSIKGT</sequence>
<dbReference type="EMBL" id="LWDF02000412">
    <property type="protein sequence ID" value="KAE8249054.1"/>
    <property type="molecule type" value="Genomic_DNA"/>
</dbReference>
<dbReference type="Pfam" id="PF04921">
    <property type="entry name" value="XAP5"/>
    <property type="match status" value="1"/>
</dbReference>
<evidence type="ECO:0000313" key="4">
    <source>
        <dbReference type="Proteomes" id="UP000077521"/>
    </source>
</evidence>
<dbReference type="PANTHER" id="PTHR12722">
    <property type="entry name" value="XAP-5 PROTEIN-RELATED"/>
    <property type="match status" value="1"/>
</dbReference>
<feature type="region of interest" description="Disordered" evidence="1">
    <location>
        <begin position="1"/>
        <end position="194"/>
    </location>
</feature>
<evidence type="ECO:0000256" key="1">
    <source>
        <dbReference type="SAM" id="MobiDB-lite"/>
    </source>
</evidence>
<feature type="compositionally biased region" description="Basic and acidic residues" evidence="1">
    <location>
        <begin position="1"/>
        <end position="58"/>
    </location>
</feature>
<accession>A0A177TMQ3</accession>
<dbReference type="Proteomes" id="UP000077521">
    <property type="component" value="Unassembled WGS sequence"/>
</dbReference>
<reference evidence="3" key="2">
    <citation type="journal article" date="2019" name="IMA Fungus">
        <title>Genome sequencing and comparison of five Tilletia species to identify candidate genes for the detection of regulated species infecting wheat.</title>
        <authorList>
            <person name="Nguyen H.D.T."/>
            <person name="Sultana T."/>
            <person name="Kesanakurti P."/>
            <person name="Hambleton S."/>
        </authorList>
    </citation>
    <scope>NUCLEOTIDE SEQUENCE</scope>
    <source>
        <strain evidence="3">DAOMC 236416</strain>
    </source>
</reference>
<dbReference type="InterPro" id="IPR048337">
    <property type="entry name" value="FAM50A/XAP5_C"/>
</dbReference>
<dbReference type="OrthoDB" id="1562195at2759"/>
<feature type="compositionally biased region" description="Polar residues" evidence="1">
    <location>
        <begin position="162"/>
        <end position="178"/>
    </location>
</feature>
<feature type="compositionally biased region" description="Basic and acidic residues" evidence="1">
    <location>
        <begin position="182"/>
        <end position="194"/>
    </location>
</feature>
<dbReference type="GO" id="GO:0006325">
    <property type="term" value="P:chromatin organization"/>
    <property type="evidence" value="ECO:0007669"/>
    <property type="project" value="TreeGrafter"/>
</dbReference>
<dbReference type="PANTHER" id="PTHR12722:SF0">
    <property type="entry name" value="PROTEIN FAM50A"/>
    <property type="match status" value="1"/>
</dbReference>
<keyword evidence="4" id="KW-1185">Reference proteome</keyword>
<comment type="caution">
    <text evidence="3">The sequence shown here is derived from an EMBL/GenBank/DDBJ whole genome shotgun (WGS) entry which is preliminary data.</text>
</comment>
<name>A0A177TMQ3_9BASI</name>
<feature type="compositionally biased region" description="Acidic residues" evidence="1">
    <location>
        <begin position="114"/>
        <end position="125"/>
    </location>
</feature>
<proteinExistence type="predicted"/>
<dbReference type="AlphaFoldDB" id="A0A177TMQ3"/>
<reference evidence="3" key="1">
    <citation type="submission" date="2016-04" db="EMBL/GenBank/DDBJ databases">
        <authorList>
            <person name="Nguyen H.D."/>
            <person name="Samba Siva P."/>
            <person name="Cullis J."/>
            <person name="Levesque C.A."/>
            <person name="Hambleton S."/>
        </authorList>
    </citation>
    <scope>NUCLEOTIDE SEQUENCE</scope>
    <source>
        <strain evidence="3">DAOMC 236416</strain>
    </source>
</reference>
<dbReference type="GO" id="GO:0005634">
    <property type="term" value="C:nucleus"/>
    <property type="evidence" value="ECO:0007669"/>
    <property type="project" value="InterPro"/>
</dbReference>
<feature type="compositionally biased region" description="Basic and acidic residues" evidence="1">
    <location>
        <begin position="66"/>
        <end position="96"/>
    </location>
</feature>
<feature type="domain" description="FAM50A/XAP5 C-terminal" evidence="2">
    <location>
        <begin position="211"/>
        <end position="346"/>
    </location>
</feature>